<dbReference type="Pfam" id="PF04434">
    <property type="entry name" value="SWIM"/>
    <property type="match status" value="1"/>
</dbReference>
<evidence type="ECO:0000256" key="2">
    <source>
        <dbReference type="ARBA" id="ARBA00022771"/>
    </source>
</evidence>
<evidence type="ECO:0000313" key="6">
    <source>
        <dbReference type="EMBL" id="KAG7578982.1"/>
    </source>
</evidence>
<keyword evidence="3" id="KW-0862">Zinc</keyword>
<dbReference type="EMBL" id="JAEFBK010000008">
    <property type="protein sequence ID" value="KAG7578982.1"/>
    <property type="molecule type" value="Genomic_DNA"/>
</dbReference>
<accession>A0A8T2B092</accession>
<keyword evidence="1" id="KW-0479">Metal-binding</keyword>
<sequence length="539" mass="60943">MEVTDELITDMIGRYIRFRKGDGVEPAKTKVIEEFSINKSMEKIELKYEMPEWMDVDGSVKHVPIHIVSDDNMDMFLAMRAKGSPNGSYGILPSYLHMLTRANVGTVTDLHTELEIDGDSRFKYCFVALGASVRGWKFMRNVVIIDGAHLRGKYAGCLLTASAQDDNFQIFPITFGIVDGENDKAWEWFFTCLKKIVPDGENLTFVSDIHSSIYTGLGKVYLKSIHGASIVHLQRNVATKFKKRMLAGLISKAARAYRKTTFHEYNIMTSNVAESLNAVLKEARELPIVLTLEYIRVLGGTLMTWFEKRREKATQHDKPLTPKVEEIVQRNYERSTSYDVAKINNEQYEMKTTTGLSYVVDIQKWTCTCEEFNLLQIPCSHAIAAAICCDMSVPMLAAPQYGSFFWSLAYTGSIYPVPDLSTLREVPDRIATLTVLPPLTRRPPGRPNRTRYLSTGEFEVGVNDLMINYPLNPLSFTRHTCVTQASDRGNTGMLSLLFMEAHAIGGFDKFCRVSESGIRQRAEQLAVQLYEHYCGDIEV</sequence>
<gene>
    <name evidence="6" type="ORF">ISN45_Aa03g031510</name>
</gene>
<protein>
    <submittedName>
        <fullName evidence="6">Zinc finger PMZ-type</fullName>
    </submittedName>
</protein>
<dbReference type="InterPro" id="IPR018289">
    <property type="entry name" value="MULE_transposase_dom"/>
</dbReference>
<dbReference type="PANTHER" id="PTHR31973">
    <property type="entry name" value="POLYPROTEIN, PUTATIVE-RELATED"/>
    <property type="match status" value="1"/>
</dbReference>
<name>A0A8T2B092_9BRAS</name>
<dbReference type="Pfam" id="PF10551">
    <property type="entry name" value="MULE"/>
    <property type="match status" value="1"/>
</dbReference>
<evidence type="ECO:0000256" key="1">
    <source>
        <dbReference type="ARBA" id="ARBA00022723"/>
    </source>
</evidence>
<dbReference type="PANTHER" id="PTHR31973:SF113">
    <property type="entry name" value="PROTEIN FAR1-RELATED SEQUENCE 5-LIKE"/>
    <property type="match status" value="1"/>
</dbReference>
<dbReference type="AlphaFoldDB" id="A0A8T2B092"/>
<evidence type="ECO:0000259" key="5">
    <source>
        <dbReference type="PROSITE" id="PS50966"/>
    </source>
</evidence>
<dbReference type="PROSITE" id="PS50966">
    <property type="entry name" value="ZF_SWIM"/>
    <property type="match status" value="1"/>
</dbReference>
<keyword evidence="2 4" id="KW-0863">Zinc-finger</keyword>
<keyword evidence="7" id="KW-1185">Reference proteome</keyword>
<comment type="caution">
    <text evidence="6">The sequence shown here is derived from an EMBL/GenBank/DDBJ whole genome shotgun (WGS) entry which is preliminary data.</text>
</comment>
<dbReference type="SMART" id="SM00575">
    <property type="entry name" value="ZnF_PMZ"/>
    <property type="match status" value="1"/>
</dbReference>
<evidence type="ECO:0000256" key="3">
    <source>
        <dbReference type="ARBA" id="ARBA00022833"/>
    </source>
</evidence>
<proteinExistence type="predicted"/>
<evidence type="ECO:0000256" key="4">
    <source>
        <dbReference type="PROSITE-ProRule" id="PRU00325"/>
    </source>
</evidence>
<feature type="domain" description="SWIM-type" evidence="5">
    <location>
        <begin position="358"/>
        <end position="390"/>
    </location>
</feature>
<dbReference type="Proteomes" id="UP000694240">
    <property type="component" value="Chromosome 8"/>
</dbReference>
<reference evidence="6 7" key="1">
    <citation type="submission" date="2020-12" db="EMBL/GenBank/DDBJ databases">
        <title>Concerted genomic and epigenomic changes stabilize Arabidopsis allopolyploids.</title>
        <authorList>
            <person name="Chen Z."/>
        </authorList>
    </citation>
    <scope>NUCLEOTIDE SEQUENCE [LARGE SCALE GENOMIC DNA]</scope>
    <source>
        <strain evidence="6">Allo738</strain>
        <tissue evidence="6">Leaf</tissue>
    </source>
</reference>
<dbReference type="GO" id="GO:0008270">
    <property type="term" value="F:zinc ion binding"/>
    <property type="evidence" value="ECO:0007669"/>
    <property type="project" value="UniProtKB-KW"/>
</dbReference>
<organism evidence="6 7">
    <name type="scientific">Arabidopsis thaliana x Arabidopsis arenosa</name>
    <dbReference type="NCBI Taxonomy" id="1240361"/>
    <lineage>
        <taxon>Eukaryota</taxon>
        <taxon>Viridiplantae</taxon>
        <taxon>Streptophyta</taxon>
        <taxon>Embryophyta</taxon>
        <taxon>Tracheophyta</taxon>
        <taxon>Spermatophyta</taxon>
        <taxon>Magnoliopsida</taxon>
        <taxon>eudicotyledons</taxon>
        <taxon>Gunneridae</taxon>
        <taxon>Pentapetalae</taxon>
        <taxon>rosids</taxon>
        <taxon>malvids</taxon>
        <taxon>Brassicales</taxon>
        <taxon>Brassicaceae</taxon>
        <taxon>Camelineae</taxon>
        <taxon>Arabidopsis</taxon>
    </lineage>
</organism>
<dbReference type="InterPro" id="IPR007527">
    <property type="entry name" value="Znf_SWIM"/>
</dbReference>
<dbReference type="InterPro" id="IPR006564">
    <property type="entry name" value="Znf_PMZ"/>
</dbReference>
<evidence type="ECO:0000313" key="7">
    <source>
        <dbReference type="Proteomes" id="UP000694240"/>
    </source>
</evidence>